<keyword evidence="2" id="KW-0732">Signal</keyword>
<feature type="compositionally biased region" description="Acidic residues" evidence="1">
    <location>
        <begin position="139"/>
        <end position="148"/>
    </location>
</feature>
<proteinExistence type="predicted"/>
<name>A0A1X7VYF3_AMPQE</name>
<evidence type="ECO:0000256" key="2">
    <source>
        <dbReference type="SAM" id="SignalP"/>
    </source>
</evidence>
<organism evidence="3">
    <name type="scientific">Amphimedon queenslandica</name>
    <name type="common">Sponge</name>
    <dbReference type="NCBI Taxonomy" id="400682"/>
    <lineage>
        <taxon>Eukaryota</taxon>
        <taxon>Metazoa</taxon>
        <taxon>Porifera</taxon>
        <taxon>Demospongiae</taxon>
        <taxon>Heteroscleromorpha</taxon>
        <taxon>Haplosclerida</taxon>
        <taxon>Niphatidae</taxon>
        <taxon>Amphimedon</taxon>
    </lineage>
</organism>
<feature type="chain" id="PRO_5012033179" evidence="2">
    <location>
        <begin position="20"/>
        <end position="148"/>
    </location>
</feature>
<reference evidence="3" key="1">
    <citation type="submission" date="2017-05" db="UniProtKB">
        <authorList>
            <consortium name="EnsemblMetazoa"/>
        </authorList>
    </citation>
    <scope>IDENTIFICATION</scope>
</reference>
<dbReference type="EnsemblMetazoa" id="Aqu2.1.44514_001">
    <property type="protein sequence ID" value="Aqu2.1.44514_001"/>
    <property type="gene ID" value="Aqu2.1.44514"/>
</dbReference>
<feature type="compositionally biased region" description="Polar residues" evidence="1">
    <location>
        <begin position="128"/>
        <end position="138"/>
    </location>
</feature>
<accession>A0A1X7VYF3</accession>
<evidence type="ECO:0000256" key="1">
    <source>
        <dbReference type="SAM" id="MobiDB-lite"/>
    </source>
</evidence>
<protein>
    <submittedName>
        <fullName evidence="3">Uncharacterized protein</fullName>
    </submittedName>
</protein>
<evidence type="ECO:0000313" key="3">
    <source>
        <dbReference type="EnsemblMetazoa" id="Aqu2.1.44514_001"/>
    </source>
</evidence>
<feature type="signal peptide" evidence="2">
    <location>
        <begin position="1"/>
        <end position="19"/>
    </location>
</feature>
<dbReference type="AlphaFoldDB" id="A0A1X7VYF3"/>
<dbReference type="InParanoid" id="A0A1X7VYF3"/>
<feature type="region of interest" description="Disordered" evidence="1">
    <location>
        <begin position="128"/>
        <end position="148"/>
    </location>
</feature>
<sequence length="148" mass="16841">MVSAVVILVVSSVLTELLTEKIEDERAALMRETALFLLDSGNFNIFAEKMDSLFSEIFSSVPTPVSASFREQLWCKLHHKRLTEILKLWSALYESSKAPEKYSKEPLLMQYCTTKLFEIAVKSNYPSTKNTAETTSDLTSEEENTLLY</sequence>